<comment type="caution">
    <text evidence="9">The sequence shown here is derived from an EMBL/GenBank/DDBJ whole genome shotgun (WGS) entry which is preliminary data.</text>
</comment>
<feature type="transmembrane region" description="Helical" evidence="6">
    <location>
        <begin position="21"/>
        <end position="43"/>
    </location>
</feature>
<feature type="transmembrane region" description="Helical" evidence="6">
    <location>
        <begin position="769"/>
        <end position="789"/>
    </location>
</feature>
<proteinExistence type="predicted"/>
<feature type="transmembrane region" description="Helical" evidence="6">
    <location>
        <begin position="686"/>
        <end position="707"/>
    </location>
</feature>
<feature type="transmembrane region" description="Helical" evidence="6">
    <location>
        <begin position="375"/>
        <end position="402"/>
    </location>
</feature>
<feature type="transmembrane region" description="Helical" evidence="6">
    <location>
        <begin position="341"/>
        <end position="360"/>
    </location>
</feature>
<reference evidence="9" key="1">
    <citation type="submission" date="2020-09" db="EMBL/GenBank/DDBJ databases">
        <authorList>
            <person name="Kim M.K."/>
        </authorList>
    </citation>
    <scope>NUCLEOTIDE SEQUENCE</scope>
    <source>
        <strain evidence="9">BT704</strain>
    </source>
</reference>
<comment type="subcellular location">
    <subcellularLocation>
        <location evidence="1">Cell membrane</location>
        <topology evidence="1">Multi-pass membrane protein</topology>
    </subcellularLocation>
</comment>
<feature type="domain" description="ABC3 transporter permease C-terminal" evidence="7">
    <location>
        <begin position="686"/>
        <end position="799"/>
    </location>
</feature>
<gene>
    <name evidence="9" type="ORF">IC230_29350</name>
</gene>
<dbReference type="Pfam" id="PF12704">
    <property type="entry name" value="MacB_PCD"/>
    <property type="match status" value="2"/>
</dbReference>
<keyword evidence="2" id="KW-1003">Cell membrane</keyword>
<evidence type="ECO:0000256" key="2">
    <source>
        <dbReference type="ARBA" id="ARBA00022475"/>
    </source>
</evidence>
<dbReference type="InterPro" id="IPR050250">
    <property type="entry name" value="Macrolide_Exporter_MacB"/>
</dbReference>
<dbReference type="InterPro" id="IPR025857">
    <property type="entry name" value="MacB_PCD"/>
</dbReference>
<sequence>MLTNYLKIAWRNLTKYPTTTGINLIGLTLGLTTCLLILLFIQYELNFDRFHPLGERVYRINEISKTGNDVEKTGIVPYPLGAAIRTDFPDWLVVASIHAEENTSVVISPEKILSEERVLFAEPQLFDLFALPMRIGNPRTILDQPNQVILTESSARNYFGNASPIGKTFRLGETVMLRVSGVMQDMPAQTHLNASMIVSYKTLKSYLTFDVSQWGLRSAGSVYALLPEGRTADQYAARIYKASKKYFDDDKQRGSTHYLALQPLHDIHLNPEFQGSVYVPAIAPTYLWVFGIIGLFVLLIACINFVNMATARATTRAKEVGVRKVIGATFGQLVGQFLGEAFWLSTLSAVMAVLLSYSVLPSLNAFLQKQIVFDIPIVISFMLILALLTALSAGTYPAFFMAKLRPVKVLKSRAEVGRGSQGWIRQGLVVFQFSVSIILAVGVLVIYQQMKLFRDKDLGFSHEAIVTVSLPDTKKNKDAFRQSLREIPGVEQISFAIGAPTSRNNFDTGMRPDPGNLSKRININVKTADANYLNTYDLKLAAGRFFTEADTLAIASAIPFEQRRYVFVVNEALTRALGYTKPGQILGRQVSIGLNGITAEIVGVVRDFHASSLRDAIEPMVMLNFPGYYYTAGLKLQTKNYPATMAAVERVFKHYYPNSLYEAEFLDQSLQKLYEEEARQFTLLRVFAGLALAICCLGLWGLATFTIERRTKEIGVRKVLGASTANVVTLLSKDFLKLVVLAILIGSPIAWYAMNQWLNDFAYKINVEWWMFAVVGLLAAGIAILTVSFQSVKAALMNPVTSLRSE</sequence>
<keyword evidence="10" id="KW-1185">Reference proteome</keyword>
<feature type="domain" description="MacB-like periplasmic core" evidence="8">
    <location>
        <begin position="435"/>
        <end position="631"/>
    </location>
</feature>
<evidence type="ECO:0000256" key="5">
    <source>
        <dbReference type="ARBA" id="ARBA00023136"/>
    </source>
</evidence>
<evidence type="ECO:0000256" key="4">
    <source>
        <dbReference type="ARBA" id="ARBA00022989"/>
    </source>
</evidence>
<dbReference type="PANTHER" id="PTHR30572">
    <property type="entry name" value="MEMBRANE COMPONENT OF TRANSPORTER-RELATED"/>
    <property type="match status" value="1"/>
</dbReference>
<evidence type="ECO:0000256" key="1">
    <source>
        <dbReference type="ARBA" id="ARBA00004651"/>
    </source>
</evidence>
<evidence type="ECO:0000259" key="8">
    <source>
        <dbReference type="Pfam" id="PF12704"/>
    </source>
</evidence>
<dbReference type="GO" id="GO:0022857">
    <property type="term" value="F:transmembrane transporter activity"/>
    <property type="evidence" value="ECO:0007669"/>
    <property type="project" value="TreeGrafter"/>
</dbReference>
<name>A0A927B8A0_9BACT</name>
<feature type="domain" description="ABC3 transporter permease C-terminal" evidence="7">
    <location>
        <begin position="292"/>
        <end position="404"/>
    </location>
</feature>
<keyword evidence="3 6" id="KW-0812">Transmembrane</keyword>
<feature type="transmembrane region" description="Helical" evidence="6">
    <location>
        <begin position="286"/>
        <end position="306"/>
    </location>
</feature>
<organism evidence="9 10">
    <name type="scientific">Spirosoma validum</name>
    <dbReference type="NCBI Taxonomy" id="2771355"/>
    <lineage>
        <taxon>Bacteria</taxon>
        <taxon>Pseudomonadati</taxon>
        <taxon>Bacteroidota</taxon>
        <taxon>Cytophagia</taxon>
        <taxon>Cytophagales</taxon>
        <taxon>Cytophagaceae</taxon>
        <taxon>Spirosoma</taxon>
    </lineage>
</organism>
<feature type="transmembrane region" description="Helical" evidence="6">
    <location>
        <begin position="735"/>
        <end position="754"/>
    </location>
</feature>
<dbReference type="Pfam" id="PF02687">
    <property type="entry name" value="FtsX"/>
    <property type="match status" value="2"/>
</dbReference>
<dbReference type="RefSeq" id="WP_191042647.1">
    <property type="nucleotide sequence ID" value="NZ_JACXAA010000016.1"/>
</dbReference>
<protein>
    <submittedName>
        <fullName evidence="9">ABC transporter permease</fullName>
    </submittedName>
</protein>
<keyword evidence="4 6" id="KW-1133">Transmembrane helix</keyword>
<evidence type="ECO:0000313" key="10">
    <source>
        <dbReference type="Proteomes" id="UP000653797"/>
    </source>
</evidence>
<accession>A0A927B8A0</accession>
<dbReference type="GO" id="GO:0005886">
    <property type="term" value="C:plasma membrane"/>
    <property type="evidence" value="ECO:0007669"/>
    <property type="project" value="UniProtKB-SubCell"/>
</dbReference>
<evidence type="ECO:0000259" key="7">
    <source>
        <dbReference type="Pfam" id="PF02687"/>
    </source>
</evidence>
<evidence type="ECO:0000256" key="3">
    <source>
        <dbReference type="ARBA" id="ARBA00022692"/>
    </source>
</evidence>
<keyword evidence="5 6" id="KW-0472">Membrane</keyword>
<evidence type="ECO:0000256" key="6">
    <source>
        <dbReference type="SAM" id="Phobius"/>
    </source>
</evidence>
<dbReference type="InterPro" id="IPR003838">
    <property type="entry name" value="ABC3_permease_C"/>
</dbReference>
<dbReference type="Proteomes" id="UP000653797">
    <property type="component" value="Unassembled WGS sequence"/>
</dbReference>
<evidence type="ECO:0000313" key="9">
    <source>
        <dbReference type="EMBL" id="MBD2757022.1"/>
    </source>
</evidence>
<feature type="domain" description="MacB-like periplasmic core" evidence="8">
    <location>
        <begin position="20"/>
        <end position="239"/>
    </location>
</feature>
<dbReference type="AlphaFoldDB" id="A0A927B8A0"/>
<feature type="transmembrane region" description="Helical" evidence="6">
    <location>
        <begin position="423"/>
        <end position="447"/>
    </location>
</feature>
<dbReference type="PANTHER" id="PTHR30572:SF18">
    <property type="entry name" value="ABC-TYPE MACROLIDE FAMILY EXPORT SYSTEM PERMEASE COMPONENT 2"/>
    <property type="match status" value="1"/>
</dbReference>
<dbReference type="EMBL" id="JACXAA010000016">
    <property type="protein sequence ID" value="MBD2757022.1"/>
    <property type="molecule type" value="Genomic_DNA"/>
</dbReference>